<reference evidence="2 3" key="1">
    <citation type="submission" date="2015-12" db="EMBL/GenBank/DDBJ databases">
        <title>The genome of Folsomia candida.</title>
        <authorList>
            <person name="Faddeeva A."/>
            <person name="Derks M.F."/>
            <person name="Anvar Y."/>
            <person name="Smit S."/>
            <person name="Van Straalen N."/>
            <person name="Roelofs D."/>
        </authorList>
    </citation>
    <scope>NUCLEOTIDE SEQUENCE [LARGE SCALE GENOMIC DNA]</scope>
    <source>
        <strain evidence="2 3">VU population</strain>
        <tissue evidence="2">Whole body</tissue>
    </source>
</reference>
<feature type="transmembrane region" description="Helical" evidence="1">
    <location>
        <begin position="273"/>
        <end position="291"/>
    </location>
</feature>
<organism evidence="2 3">
    <name type="scientific">Folsomia candida</name>
    <name type="common">Springtail</name>
    <dbReference type="NCBI Taxonomy" id="158441"/>
    <lineage>
        <taxon>Eukaryota</taxon>
        <taxon>Metazoa</taxon>
        <taxon>Ecdysozoa</taxon>
        <taxon>Arthropoda</taxon>
        <taxon>Hexapoda</taxon>
        <taxon>Collembola</taxon>
        <taxon>Entomobryomorpha</taxon>
        <taxon>Isotomoidea</taxon>
        <taxon>Isotomidae</taxon>
        <taxon>Proisotominae</taxon>
        <taxon>Folsomia</taxon>
    </lineage>
</organism>
<keyword evidence="1" id="KW-1133">Transmembrane helix</keyword>
<feature type="transmembrane region" description="Helical" evidence="1">
    <location>
        <begin position="114"/>
        <end position="135"/>
    </location>
</feature>
<keyword evidence="3" id="KW-1185">Reference proteome</keyword>
<sequence length="300" mass="34075">MEEVLKTTGPAVPNAIKIWANQTGYFDSREFYKNQTLEYNELINYWDSLPKIEVDGVPDLIFVVKMPCVRNESLVRFYSETVLKFPTLRRSFADTLLTGGHISLWPTQLRNFCLYLAQAVYLISSLAGFICLCVTCGMDVELYCFLHFIGLEMLLISGEIIQEMSIKQDVCSDVIYFDRNYLQYCPAVDAFYKFVPTSQVLLLSVLIFRRKLILESEKLQVALYLTICIILPAGYFSLSYFLPTDLRSYQCQAGLDGYPPIGDAWMSILHKNAALLVSIGVTLLTTFFTYFGSKIGIAKG</sequence>
<keyword evidence="1" id="KW-0472">Membrane</keyword>
<evidence type="ECO:0000313" key="3">
    <source>
        <dbReference type="Proteomes" id="UP000198287"/>
    </source>
</evidence>
<feature type="transmembrane region" description="Helical" evidence="1">
    <location>
        <begin position="142"/>
        <end position="161"/>
    </location>
</feature>
<keyword evidence="1" id="KW-0812">Transmembrane</keyword>
<evidence type="ECO:0000256" key="1">
    <source>
        <dbReference type="SAM" id="Phobius"/>
    </source>
</evidence>
<dbReference type="Proteomes" id="UP000198287">
    <property type="component" value="Unassembled WGS sequence"/>
</dbReference>
<proteinExistence type="predicted"/>
<feature type="transmembrane region" description="Helical" evidence="1">
    <location>
        <begin position="221"/>
        <end position="242"/>
    </location>
</feature>
<accession>A0A226DWH1</accession>
<feature type="transmembrane region" description="Helical" evidence="1">
    <location>
        <begin position="190"/>
        <end position="209"/>
    </location>
</feature>
<dbReference type="AlphaFoldDB" id="A0A226DWH1"/>
<dbReference type="EMBL" id="LNIX01000010">
    <property type="protein sequence ID" value="OXA49378.1"/>
    <property type="molecule type" value="Genomic_DNA"/>
</dbReference>
<evidence type="ECO:0000313" key="2">
    <source>
        <dbReference type="EMBL" id="OXA49378.1"/>
    </source>
</evidence>
<name>A0A226DWH1_FOLCA</name>
<protein>
    <submittedName>
        <fullName evidence="2">Uncharacterized protein</fullName>
    </submittedName>
</protein>
<gene>
    <name evidence="2" type="ORF">Fcan01_15938</name>
</gene>
<comment type="caution">
    <text evidence="2">The sequence shown here is derived from an EMBL/GenBank/DDBJ whole genome shotgun (WGS) entry which is preliminary data.</text>
</comment>